<dbReference type="AlphaFoldDB" id="A0A517ND12"/>
<evidence type="ECO:0000313" key="2">
    <source>
        <dbReference type="Proteomes" id="UP000318538"/>
    </source>
</evidence>
<name>A0A517ND12_9BACT</name>
<keyword evidence="2" id="KW-1185">Reference proteome</keyword>
<gene>
    <name evidence="1" type="ORF">K227x_34220</name>
</gene>
<evidence type="ECO:0000313" key="1">
    <source>
        <dbReference type="EMBL" id="QDT05024.1"/>
    </source>
</evidence>
<dbReference type="EMBL" id="CP036525">
    <property type="protein sequence ID" value="QDT05024.1"/>
    <property type="molecule type" value="Genomic_DNA"/>
</dbReference>
<reference evidence="1 2" key="1">
    <citation type="submission" date="2019-02" db="EMBL/GenBank/DDBJ databases">
        <title>Deep-cultivation of Planctomycetes and their phenomic and genomic characterization uncovers novel biology.</title>
        <authorList>
            <person name="Wiegand S."/>
            <person name="Jogler M."/>
            <person name="Boedeker C."/>
            <person name="Pinto D."/>
            <person name="Vollmers J."/>
            <person name="Rivas-Marin E."/>
            <person name="Kohn T."/>
            <person name="Peeters S.H."/>
            <person name="Heuer A."/>
            <person name="Rast P."/>
            <person name="Oberbeckmann S."/>
            <person name="Bunk B."/>
            <person name="Jeske O."/>
            <person name="Meyerdierks A."/>
            <person name="Storesund J.E."/>
            <person name="Kallscheuer N."/>
            <person name="Luecker S."/>
            <person name="Lage O.M."/>
            <person name="Pohl T."/>
            <person name="Merkel B.J."/>
            <person name="Hornburger P."/>
            <person name="Mueller R.-W."/>
            <person name="Bruemmer F."/>
            <person name="Labrenz M."/>
            <person name="Spormann A.M."/>
            <person name="Op den Camp H."/>
            <person name="Overmann J."/>
            <person name="Amann R."/>
            <person name="Jetten M.S.M."/>
            <person name="Mascher T."/>
            <person name="Medema M.H."/>
            <person name="Devos D.P."/>
            <person name="Kaster A.-K."/>
            <person name="Ovreas L."/>
            <person name="Rohde M."/>
            <person name="Galperin M.Y."/>
            <person name="Jogler C."/>
        </authorList>
    </citation>
    <scope>NUCLEOTIDE SEQUENCE [LARGE SCALE GENOMIC DNA]</scope>
    <source>
        <strain evidence="1 2">K22_7</strain>
    </source>
</reference>
<organism evidence="1 2">
    <name type="scientific">Rubripirellula lacrimiformis</name>
    <dbReference type="NCBI Taxonomy" id="1930273"/>
    <lineage>
        <taxon>Bacteria</taxon>
        <taxon>Pseudomonadati</taxon>
        <taxon>Planctomycetota</taxon>
        <taxon>Planctomycetia</taxon>
        <taxon>Pirellulales</taxon>
        <taxon>Pirellulaceae</taxon>
        <taxon>Rubripirellula</taxon>
    </lineage>
</organism>
<protein>
    <submittedName>
        <fullName evidence="1">Uncharacterized protein</fullName>
    </submittedName>
</protein>
<dbReference type="KEGG" id="rlc:K227x_34220"/>
<proteinExistence type="predicted"/>
<sequence length="40" mass="4352">MTWINAAKTNEVPAGTGKLIIVEDDLIALFHIDGVFIDIP</sequence>
<dbReference type="PROSITE" id="PS51300">
    <property type="entry name" value="NIRD"/>
    <property type="match status" value="1"/>
</dbReference>
<accession>A0A517ND12</accession>
<dbReference type="RefSeq" id="WP_261343400.1">
    <property type="nucleotide sequence ID" value="NZ_CP036525.1"/>
</dbReference>
<dbReference type="Proteomes" id="UP000318538">
    <property type="component" value="Chromosome"/>
</dbReference>